<organism evidence="9 10">
    <name type="scientific">Pseudonocardia xinjiangensis</name>
    <dbReference type="NCBI Taxonomy" id="75289"/>
    <lineage>
        <taxon>Bacteria</taxon>
        <taxon>Bacillati</taxon>
        <taxon>Actinomycetota</taxon>
        <taxon>Actinomycetes</taxon>
        <taxon>Pseudonocardiales</taxon>
        <taxon>Pseudonocardiaceae</taxon>
        <taxon>Pseudonocardia</taxon>
    </lineage>
</organism>
<evidence type="ECO:0000256" key="2">
    <source>
        <dbReference type="ARBA" id="ARBA00004777"/>
    </source>
</evidence>
<evidence type="ECO:0000256" key="3">
    <source>
        <dbReference type="ARBA" id="ARBA00006743"/>
    </source>
</evidence>
<comment type="caution">
    <text evidence="9">The sequence shown here is derived from an EMBL/GenBank/DDBJ whole genome shotgun (WGS) entry which is preliminary data.</text>
</comment>
<dbReference type="InterPro" id="IPR003171">
    <property type="entry name" value="Mehydrof_redctse-like"/>
</dbReference>
<name>A0ABX1RN60_9PSEU</name>
<evidence type="ECO:0000256" key="7">
    <source>
        <dbReference type="ARBA" id="ARBA00048628"/>
    </source>
</evidence>
<gene>
    <name evidence="9" type="ORF">HF577_29645</name>
</gene>
<dbReference type="PANTHER" id="PTHR45754">
    <property type="entry name" value="METHYLENETETRAHYDROFOLATE REDUCTASE"/>
    <property type="match status" value="1"/>
</dbReference>
<evidence type="ECO:0000313" key="10">
    <source>
        <dbReference type="Proteomes" id="UP001296706"/>
    </source>
</evidence>
<sequence>MPAARGLRGALAAGRFAVTAEIGPPRGVDRTAITRSAALLRGWVDAANVTDNQGAHVRLSSLAGSLLAAEAGVEPVMQLTCRDRNRIALQSDLIAAATLGVPNVLLLTGDHPVFGDHPEAKPVFDLDSVQLVWAARTMRDDGLLLSGRPVDPRPGFLIGAVENPFAPPAGFRAARLGKKVAAGAEFCQTQFVFDVPAFARFMAEVADRGLDTRCAVLAGVGPIRSLRAYEFIRTKVPGVHVPDEVGRRLRGVPADRVAAEGVTLCVETIQALREIPGVAGVHVMAFGYERGIPEILERAGLERSARAG</sequence>
<evidence type="ECO:0000256" key="4">
    <source>
        <dbReference type="ARBA" id="ARBA00022630"/>
    </source>
</evidence>
<evidence type="ECO:0000256" key="6">
    <source>
        <dbReference type="ARBA" id="ARBA00023002"/>
    </source>
</evidence>
<dbReference type="CDD" id="cd00537">
    <property type="entry name" value="MTHFR"/>
    <property type="match status" value="1"/>
</dbReference>
<dbReference type="Pfam" id="PF02219">
    <property type="entry name" value="MTHFR"/>
    <property type="match status" value="1"/>
</dbReference>
<dbReference type="Gene3D" id="3.20.20.220">
    <property type="match status" value="1"/>
</dbReference>
<evidence type="ECO:0000256" key="1">
    <source>
        <dbReference type="ARBA" id="ARBA00001974"/>
    </source>
</evidence>
<dbReference type="EMBL" id="JAAXKY010000137">
    <property type="protein sequence ID" value="NMH81246.1"/>
    <property type="molecule type" value="Genomic_DNA"/>
</dbReference>
<comment type="pathway">
    <text evidence="2 8">One-carbon metabolism; tetrahydrofolate interconversion.</text>
</comment>
<evidence type="ECO:0000313" key="9">
    <source>
        <dbReference type="EMBL" id="NMH81246.1"/>
    </source>
</evidence>
<keyword evidence="6 8" id="KW-0560">Oxidoreductase</keyword>
<evidence type="ECO:0000256" key="5">
    <source>
        <dbReference type="ARBA" id="ARBA00022827"/>
    </source>
</evidence>
<keyword evidence="10" id="KW-1185">Reference proteome</keyword>
<dbReference type="SUPFAM" id="SSF51730">
    <property type="entry name" value="FAD-linked oxidoreductase"/>
    <property type="match status" value="1"/>
</dbReference>
<comment type="cofactor">
    <cofactor evidence="1 8">
        <name>FAD</name>
        <dbReference type="ChEBI" id="CHEBI:57692"/>
    </cofactor>
</comment>
<evidence type="ECO:0000256" key="8">
    <source>
        <dbReference type="RuleBase" id="RU003862"/>
    </source>
</evidence>
<keyword evidence="5 8" id="KW-0274">FAD</keyword>
<keyword evidence="4 8" id="KW-0285">Flavoprotein</keyword>
<proteinExistence type="inferred from homology"/>
<dbReference type="PANTHER" id="PTHR45754:SF3">
    <property type="entry name" value="METHYLENETETRAHYDROFOLATE REDUCTASE (NADPH)"/>
    <property type="match status" value="1"/>
</dbReference>
<reference evidence="9 10" key="1">
    <citation type="submission" date="2020-04" db="EMBL/GenBank/DDBJ databases">
        <authorList>
            <person name="Klaysubun C."/>
            <person name="Duangmal K."/>
            <person name="Lipun K."/>
        </authorList>
    </citation>
    <scope>NUCLEOTIDE SEQUENCE [LARGE SCALE GENOMIC DNA]</scope>
    <source>
        <strain evidence="9 10">JCM 11839</strain>
    </source>
</reference>
<comment type="catalytic activity">
    <reaction evidence="7">
        <text>(6S)-5-methyl-5,6,7,8-tetrahydrofolate + NAD(+) = (6R)-5,10-methylene-5,6,7,8-tetrahydrofolate + NADH + H(+)</text>
        <dbReference type="Rhea" id="RHEA:19821"/>
        <dbReference type="ChEBI" id="CHEBI:15378"/>
        <dbReference type="ChEBI" id="CHEBI:15636"/>
        <dbReference type="ChEBI" id="CHEBI:18608"/>
        <dbReference type="ChEBI" id="CHEBI:57540"/>
        <dbReference type="ChEBI" id="CHEBI:57945"/>
        <dbReference type="EC" id="1.5.1.54"/>
    </reaction>
    <physiologicalReaction direction="right-to-left" evidence="7">
        <dbReference type="Rhea" id="RHEA:19823"/>
    </physiologicalReaction>
</comment>
<protein>
    <recommendedName>
        <fullName evidence="8">Methylenetetrahydrofolate reductase</fullName>
    </recommendedName>
</protein>
<accession>A0ABX1RN60</accession>
<comment type="similarity">
    <text evidence="3 8">Belongs to the methylenetetrahydrofolate reductase family.</text>
</comment>
<dbReference type="Proteomes" id="UP001296706">
    <property type="component" value="Unassembled WGS sequence"/>
</dbReference>
<dbReference type="InterPro" id="IPR029041">
    <property type="entry name" value="FAD-linked_oxidoreductase-like"/>
</dbReference>